<dbReference type="EMBL" id="WVHK01000019">
    <property type="protein sequence ID" value="MXV19422.1"/>
    <property type="molecule type" value="Genomic_DNA"/>
</dbReference>
<proteinExistence type="predicted"/>
<gene>
    <name evidence="1" type="ORF">GLX28_07215</name>
</gene>
<reference evidence="1 2" key="1">
    <citation type="submission" date="2019-11" db="EMBL/GenBank/DDBJ databases">
        <title>Genome sequence of Deinococcus xianganensis Y35, AI-2 producing algicidal bacterium, isolated from lake water.</title>
        <authorList>
            <person name="Li Y."/>
        </authorList>
    </citation>
    <scope>NUCLEOTIDE SEQUENCE [LARGE SCALE GENOMIC DNA]</scope>
    <source>
        <strain evidence="1 2">Y35</strain>
    </source>
</reference>
<keyword evidence="2" id="KW-1185">Reference proteome</keyword>
<organism evidence="1 2">
    <name type="scientific">Deinococcus xianganensis</name>
    <dbReference type="NCBI Taxonomy" id="1507289"/>
    <lineage>
        <taxon>Bacteria</taxon>
        <taxon>Thermotogati</taxon>
        <taxon>Deinococcota</taxon>
        <taxon>Deinococci</taxon>
        <taxon>Deinococcales</taxon>
        <taxon>Deinococcaceae</taxon>
        <taxon>Deinococcus</taxon>
    </lineage>
</organism>
<dbReference type="Proteomes" id="UP000430519">
    <property type="component" value="Unassembled WGS sequence"/>
</dbReference>
<sequence length="64" mass="6664">MTAAAPTPPDLILPALADLLGCGADDLRPLLPQLIAAWTAEDGSGVIALRRTPRAELYGLRLNG</sequence>
<accession>A0A6I4YD63</accession>
<evidence type="ECO:0000313" key="1">
    <source>
        <dbReference type="EMBL" id="MXV19422.1"/>
    </source>
</evidence>
<name>A0A6I4YD63_9DEIO</name>
<dbReference type="AlphaFoldDB" id="A0A6I4YD63"/>
<dbReference type="RefSeq" id="WP_160978094.1">
    <property type="nucleotide sequence ID" value="NZ_WVHK01000019.1"/>
</dbReference>
<protein>
    <submittedName>
        <fullName evidence="1">Uncharacterized protein</fullName>
    </submittedName>
</protein>
<evidence type="ECO:0000313" key="2">
    <source>
        <dbReference type="Proteomes" id="UP000430519"/>
    </source>
</evidence>
<comment type="caution">
    <text evidence="1">The sequence shown here is derived from an EMBL/GenBank/DDBJ whole genome shotgun (WGS) entry which is preliminary data.</text>
</comment>